<evidence type="ECO:0000313" key="2">
    <source>
        <dbReference type="EMBL" id="MBB3840895.1"/>
    </source>
</evidence>
<dbReference type="PANTHER" id="PTHR43792:SF1">
    <property type="entry name" value="N-ACETYLTRANSFERASE DOMAIN-CONTAINING PROTEIN"/>
    <property type="match status" value="1"/>
</dbReference>
<dbReference type="Gene3D" id="3.40.630.30">
    <property type="match status" value="1"/>
</dbReference>
<dbReference type="InterPro" id="IPR051531">
    <property type="entry name" value="N-acetyltransferase"/>
</dbReference>
<dbReference type="Pfam" id="PF13302">
    <property type="entry name" value="Acetyltransf_3"/>
    <property type="match status" value="1"/>
</dbReference>
<protein>
    <submittedName>
        <fullName evidence="2">RimJ/RimL family protein N-acetyltransferase</fullName>
    </submittedName>
</protein>
<name>A0A7W5ZQH0_9BACT</name>
<organism evidence="2 3">
    <name type="scientific">Runella defluvii</name>
    <dbReference type="NCBI Taxonomy" id="370973"/>
    <lineage>
        <taxon>Bacteria</taxon>
        <taxon>Pseudomonadati</taxon>
        <taxon>Bacteroidota</taxon>
        <taxon>Cytophagia</taxon>
        <taxon>Cytophagales</taxon>
        <taxon>Spirosomataceae</taxon>
        <taxon>Runella</taxon>
    </lineage>
</organism>
<gene>
    <name evidence="2" type="ORF">FHS57_004916</name>
</gene>
<keyword evidence="3" id="KW-1185">Reference proteome</keyword>
<dbReference type="PANTHER" id="PTHR43792">
    <property type="entry name" value="GNAT FAMILY, PUTATIVE (AFU_ORTHOLOGUE AFUA_3G00765)-RELATED-RELATED"/>
    <property type="match status" value="1"/>
</dbReference>
<evidence type="ECO:0000313" key="3">
    <source>
        <dbReference type="Proteomes" id="UP000541352"/>
    </source>
</evidence>
<dbReference type="AlphaFoldDB" id="A0A7W5ZQH0"/>
<dbReference type="InterPro" id="IPR000182">
    <property type="entry name" value="GNAT_dom"/>
</dbReference>
<dbReference type="EMBL" id="JACIBY010000013">
    <property type="protein sequence ID" value="MBB3840895.1"/>
    <property type="molecule type" value="Genomic_DNA"/>
</dbReference>
<dbReference type="InterPro" id="IPR016181">
    <property type="entry name" value="Acyl_CoA_acyltransferase"/>
</dbReference>
<accession>A0A7W5ZQH0</accession>
<proteinExistence type="predicted"/>
<dbReference type="GO" id="GO:0016747">
    <property type="term" value="F:acyltransferase activity, transferring groups other than amino-acyl groups"/>
    <property type="evidence" value="ECO:0007669"/>
    <property type="project" value="InterPro"/>
</dbReference>
<dbReference type="PROSITE" id="PS51186">
    <property type="entry name" value="GNAT"/>
    <property type="match status" value="1"/>
</dbReference>
<evidence type="ECO:0000259" key="1">
    <source>
        <dbReference type="PROSITE" id="PS51186"/>
    </source>
</evidence>
<dbReference type="Proteomes" id="UP000541352">
    <property type="component" value="Unassembled WGS sequence"/>
</dbReference>
<reference evidence="2 3" key="1">
    <citation type="submission" date="2020-08" db="EMBL/GenBank/DDBJ databases">
        <title>Genomic Encyclopedia of Type Strains, Phase IV (KMG-IV): sequencing the most valuable type-strain genomes for metagenomic binning, comparative biology and taxonomic classification.</title>
        <authorList>
            <person name="Goeker M."/>
        </authorList>
    </citation>
    <scope>NUCLEOTIDE SEQUENCE [LARGE SCALE GENOMIC DNA]</scope>
    <source>
        <strain evidence="2 3">DSM 17976</strain>
    </source>
</reference>
<sequence>MQHNNYIFTSERLGFRQWQDSDVPRFVAMNQDARVMKFFPNLLPENETREMVERMKALIDQRGYSWFAVDELSSGQFIGFIGLNHPRFESFFTPCLEIGWRLHPDFWHKGYATEGGNACLDFAFNTLKVEKVYAFTADTNQPSEQVMVRLGMTKVGEFLHPLLPNHPLSNHVLYVTSKRVVSNS</sequence>
<dbReference type="RefSeq" id="WP_221225721.1">
    <property type="nucleotide sequence ID" value="NZ_JACIBY010000013.1"/>
</dbReference>
<keyword evidence="2" id="KW-0808">Transferase</keyword>
<dbReference type="SUPFAM" id="SSF55729">
    <property type="entry name" value="Acyl-CoA N-acyltransferases (Nat)"/>
    <property type="match status" value="1"/>
</dbReference>
<feature type="domain" description="N-acetyltransferase" evidence="1">
    <location>
        <begin position="13"/>
        <end position="179"/>
    </location>
</feature>
<comment type="caution">
    <text evidence="2">The sequence shown here is derived from an EMBL/GenBank/DDBJ whole genome shotgun (WGS) entry which is preliminary data.</text>
</comment>